<proteinExistence type="predicted"/>
<dbReference type="Pfam" id="PF05685">
    <property type="entry name" value="Uma2"/>
    <property type="match status" value="1"/>
</dbReference>
<dbReference type="PANTHER" id="PTHR47152">
    <property type="entry name" value="SLR2084 PROTEIN-RELATED"/>
    <property type="match status" value="1"/>
</dbReference>
<dbReference type="Proteomes" id="UP000662314">
    <property type="component" value="Unassembled WGS sequence"/>
</dbReference>
<accession>A0A8J7ID86</accession>
<comment type="caution">
    <text evidence="2">The sequence shown here is derived from an EMBL/GenBank/DDBJ whole genome shotgun (WGS) entry which is preliminary data.</text>
</comment>
<dbReference type="GO" id="GO:0004519">
    <property type="term" value="F:endonuclease activity"/>
    <property type="evidence" value="ECO:0007669"/>
    <property type="project" value="UniProtKB-KW"/>
</dbReference>
<dbReference type="PANTHER" id="PTHR47152:SF3">
    <property type="entry name" value="SLR1613 PROTEIN"/>
    <property type="match status" value="1"/>
</dbReference>
<organism evidence="2 3">
    <name type="scientific">Dendronalium phyllosphericum CENA369</name>
    <dbReference type="NCBI Taxonomy" id="1725256"/>
    <lineage>
        <taxon>Bacteria</taxon>
        <taxon>Bacillati</taxon>
        <taxon>Cyanobacteriota</taxon>
        <taxon>Cyanophyceae</taxon>
        <taxon>Nostocales</taxon>
        <taxon>Nostocaceae</taxon>
        <taxon>Dendronalium</taxon>
        <taxon>Dendronalium phyllosphericum</taxon>
    </lineage>
</organism>
<dbReference type="InterPro" id="IPR012296">
    <property type="entry name" value="Nuclease_put_TT1808"/>
</dbReference>
<dbReference type="Gene3D" id="3.90.1570.10">
    <property type="entry name" value="tt1808, chain A"/>
    <property type="match status" value="1"/>
</dbReference>
<sequence>MSIPLIDQPTEEKLVTLKDVSWEQFKGIEAQLKDNRNVRLSYLSGILEIMSPIGDKHEKVKTTLGYLLEAYMRVLGIRFYGRGGFTLEEPGYASGTPDESYCIGSDKETPDIVIEIIVTSGTINRKELYKPKKVPEVWFWKSNQIKIFRLTEGGEYEEVNRSGFLPDLDPALLLRYIAMPDQYDAVVEFEQAIRKRAGGDKGDKGDNK</sequence>
<reference evidence="2 3" key="1">
    <citation type="journal article" date="2021" name="Int. J. Syst. Evol. Microbiol.">
        <title>Amazonocrinis nigriterrae gen. nov., sp. nov., Atlanticothrix silvestris gen. nov., sp. nov. and Dendronalium phyllosphericum gen. nov., sp. nov., nostocacean cyanobacteria from Brazilian environments.</title>
        <authorList>
            <person name="Alvarenga D.O."/>
            <person name="Andreote A.P.D."/>
            <person name="Branco L.H.Z."/>
            <person name="Delbaje E."/>
            <person name="Cruz R.B."/>
            <person name="Varani A.M."/>
            <person name="Fiore M.F."/>
        </authorList>
    </citation>
    <scope>NUCLEOTIDE SEQUENCE [LARGE SCALE GENOMIC DNA]</scope>
    <source>
        <strain evidence="2 3">CENA369</strain>
    </source>
</reference>
<name>A0A8J7ID86_9NOST</name>
<evidence type="ECO:0000313" key="2">
    <source>
        <dbReference type="EMBL" id="MBH8575162.1"/>
    </source>
</evidence>
<feature type="domain" description="Putative restriction endonuclease" evidence="1">
    <location>
        <begin position="22"/>
        <end position="167"/>
    </location>
</feature>
<dbReference type="CDD" id="cd06260">
    <property type="entry name" value="DUF820-like"/>
    <property type="match status" value="1"/>
</dbReference>
<keyword evidence="2" id="KW-0255">Endonuclease</keyword>
<protein>
    <submittedName>
        <fullName evidence="2">Uma2 family endonuclease</fullName>
    </submittedName>
</protein>
<dbReference type="AlphaFoldDB" id="A0A8J7ID86"/>
<dbReference type="EMBL" id="JAECZA010000108">
    <property type="protein sequence ID" value="MBH8575162.1"/>
    <property type="molecule type" value="Genomic_DNA"/>
</dbReference>
<keyword evidence="2" id="KW-0378">Hydrolase</keyword>
<dbReference type="SUPFAM" id="SSF52980">
    <property type="entry name" value="Restriction endonuclease-like"/>
    <property type="match status" value="1"/>
</dbReference>
<dbReference type="RefSeq" id="WP_214433955.1">
    <property type="nucleotide sequence ID" value="NZ_CAWPUQ010000011.1"/>
</dbReference>
<evidence type="ECO:0000259" key="1">
    <source>
        <dbReference type="Pfam" id="PF05685"/>
    </source>
</evidence>
<dbReference type="InterPro" id="IPR008538">
    <property type="entry name" value="Uma2"/>
</dbReference>
<gene>
    <name evidence="2" type="ORF">I8752_19510</name>
</gene>
<evidence type="ECO:0000313" key="3">
    <source>
        <dbReference type="Proteomes" id="UP000662314"/>
    </source>
</evidence>
<dbReference type="InterPro" id="IPR011335">
    <property type="entry name" value="Restrct_endonuc-II-like"/>
</dbReference>
<keyword evidence="2" id="KW-0540">Nuclease</keyword>
<keyword evidence="3" id="KW-1185">Reference proteome</keyword>